<dbReference type="PANTHER" id="PTHR30472:SF24">
    <property type="entry name" value="FERRIC ENTEROBACTIN TRANSPORT SYSTEM PERMEASE PROTEIN FEPG"/>
    <property type="match status" value="1"/>
</dbReference>
<feature type="transmembrane region" description="Helical" evidence="8">
    <location>
        <begin position="283"/>
        <end position="299"/>
    </location>
</feature>
<evidence type="ECO:0000256" key="7">
    <source>
        <dbReference type="ARBA" id="ARBA00023136"/>
    </source>
</evidence>
<proteinExistence type="inferred from homology"/>
<dbReference type="PANTHER" id="PTHR30472">
    <property type="entry name" value="FERRIC ENTEROBACTIN TRANSPORT SYSTEM PERMEASE PROTEIN"/>
    <property type="match status" value="1"/>
</dbReference>
<accession>A0A1L3I0J1</accession>
<evidence type="ECO:0000256" key="8">
    <source>
        <dbReference type="SAM" id="Phobius"/>
    </source>
</evidence>
<feature type="transmembrane region" description="Helical" evidence="8">
    <location>
        <begin position="73"/>
        <end position="91"/>
    </location>
</feature>
<dbReference type="STRING" id="1844006.PhaeoP97_00169"/>
<dbReference type="Gene3D" id="1.10.3470.10">
    <property type="entry name" value="ABC transporter involved in vitamin B12 uptake, BtuC"/>
    <property type="match status" value="1"/>
</dbReference>
<dbReference type="EMBL" id="CP016364">
    <property type="protein sequence ID" value="APG45624.1"/>
    <property type="molecule type" value="Genomic_DNA"/>
</dbReference>
<evidence type="ECO:0000313" key="10">
    <source>
        <dbReference type="Proteomes" id="UP000183859"/>
    </source>
</evidence>
<feature type="transmembrane region" description="Helical" evidence="8">
    <location>
        <begin position="20"/>
        <end position="40"/>
    </location>
</feature>
<feature type="transmembrane region" description="Helical" evidence="8">
    <location>
        <begin position="103"/>
        <end position="121"/>
    </location>
</feature>
<evidence type="ECO:0000256" key="6">
    <source>
        <dbReference type="ARBA" id="ARBA00022989"/>
    </source>
</evidence>
<evidence type="ECO:0000313" key="9">
    <source>
        <dbReference type="EMBL" id="APG45624.1"/>
    </source>
</evidence>
<dbReference type="RefSeq" id="WP_072503457.1">
    <property type="nucleotide sequence ID" value="NZ_CP016364.1"/>
</dbReference>
<evidence type="ECO:0000256" key="4">
    <source>
        <dbReference type="ARBA" id="ARBA00022475"/>
    </source>
</evidence>
<keyword evidence="7 8" id="KW-0472">Membrane</keyword>
<dbReference type="Pfam" id="PF01032">
    <property type="entry name" value="FecCD"/>
    <property type="match status" value="1"/>
</dbReference>
<protein>
    <submittedName>
        <fullName evidence="9">Ferric enterobactin transport system permease protein FepG</fullName>
    </submittedName>
</protein>
<feature type="transmembrane region" description="Helical" evidence="8">
    <location>
        <begin position="250"/>
        <end position="271"/>
    </location>
</feature>
<keyword evidence="4" id="KW-1003">Cell membrane</keyword>
<reference evidence="10" key="1">
    <citation type="submission" date="2016-07" db="EMBL/GenBank/DDBJ databases">
        <title>Phaeobacter portensis sp. nov., a tropodithietic acid producing bacterium isolated from a German harbor.</title>
        <authorList>
            <person name="Freese H.M."/>
            <person name="Bunk B."/>
            <person name="Breider S."/>
            <person name="Brinkhoff T."/>
        </authorList>
    </citation>
    <scope>NUCLEOTIDE SEQUENCE [LARGE SCALE GENOMIC DNA]</scope>
    <source>
        <strain evidence="10">P97</strain>
    </source>
</reference>
<keyword evidence="5 8" id="KW-0812">Transmembrane</keyword>
<keyword evidence="3" id="KW-0813">Transport</keyword>
<feature type="transmembrane region" description="Helical" evidence="8">
    <location>
        <begin position="152"/>
        <end position="173"/>
    </location>
</feature>
<evidence type="ECO:0000256" key="2">
    <source>
        <dbReference type="ARBA" id="ARBA00007935"/>
    </source>
</evidence>
<comment type="subcellular location">
    <subcellularLocation>
        <location evidence="1">Cell membrane</location>
        <topology evidence="1">Multi-pass membrane protein</topology>
    </subcellularLocation>
</comment>
<keyword evidence="6 8" id="KW-1133">Transmembrane helix</keyword>
<feature type="transmembrane region" description="Helical" evidence="8">
    <location>
        <begin position="311"/>
        <end position="330"/>
    </location>
</feature>
<dbReference type="CDD" id="cd06550">
    <property type="entry name" value="TM_ABC_iron-siderophores_like"/>
    <property type="match status" value="1"/>
</dbReference>
<evidence type="ECO:0000256" key="3">
    <source>
        <dbReference type="ARBA" id="ARBA00022448"/>
    </source>
</evidence>
<feature type="transmembrane region" description="Helical" evidence="8">
    <location>
        <begin position="200"/>
        <end position="219"/>
    </location>
</feature>
<dbReference type="KEGG" id="php:PhaeoP97_00169"/>
<dbReference type="SUPFAM" id="SSF81345">
    <property type="entry name" value="ABC transporter involved in vitamin B12 uptake, BtuC"/>
    <property type="match status" value="1"/>
</dbReference>
<dbReference type="GO" id="GO:0005886">
    <property type="term" value="C:plasma membrane"/>
    <property type="evidence" value="ECO:0007669"/>
    <property type="project" value="UniProtKB-SubCell"/>
</dbReference>
<dbReference type="OrthoDB" id="9811975at2"/>
<organism evidence="9 10">
    <name type="scientific">Phaeobacter porticola</name>
    <dbReference type="NCBI Taxonomy" id="1844006"/>
    <lineage>
        <taxon>Bacteria</taxon>
        <taxon>Pseudomonadati</taxon>
        <taxon>Pseudomonadota</taxon>
        <taxon>Alphaproteobacteria</taxon>
        <taxon>Rhodobacterales</taxon>
        <taxon>Roseobacteraceae</taxon>
        <taxon>Phaeobacter</taxon>
    </lineage>
</organism>
<dbReference type="GO" id="GO:0022857">
    <property type="term" value="F:transmembrane transporter activity"/>
    <property type="evidence" value="ECO:0007669"/>
    <property type="project" value="InterPro"/>
</dbReference>
<evidence type="ECO:0000256" key="5">
    <source>
        <dbReference type="ARBA" id="ARBA00022692"/>
    </source>
</evidence>
<dbReference type="GO" id="GO:0033214">
    <property type="term" value="P:siderophore-iron import into cell"/>
    <property type="evidence" value="ECO:0007669"/>
    <property type="project" value="TreeGrafter"/>
</dbReference>
<comment type="similarity">
    <text evidence="2">Belongs to the binding-protein-dependent transport system permease family. FecCD subfamily.</text>
</comment>
<keyword evidence="10" id="KW-1185">Reference proteome</keyword>
<dbReference type="InterPro" id="IPR037294">
    <property type="entry name" value="ABC_BtuC-like"/>
</dbReference>
<gene>
    <name evidence="9" type="primary">fepG</name>
    <name evidence="9" type="ORF">PhaeoP97_00169</name>
</gene>
<sequence>MIWTLRLSALSLQISRRAVLTAILLLSVLLMTALLALTLGSYPLSLADMREILTGGGTAIQQMILLDNRMPRILTALGAGAAFGLSGALFQTMMRNPLASPDVIGFNAGASCGALVAMMLTGGMVLPGAIAGALITAGVVTLLAWSRGLPPYRLILTGVGASLVLTALGDLLISRMDAQTAADMAQWLIGTLNARSWSDVALVWGSLLLLAPALIWLQFPLTRLGMADDIATGLGMALSPLRLALTGTGILLAALAVSTAGPLPFVAFAAGPIARRLIPNGRPVLLAAAASGALITLLADTASRAVPMIQLPAGVFTALIGAPVLIWLLLAQFRKGAL</sequence>
<dbReference type="InterPro" id="IPR000522">
    <property type="entry name" value="ABC_transptr_permease_BtuC"/>
</dbReference>
<evidence type="ECO:0000256" key="1">
    <source>
        <dbReference type="ARBA" id="ARBA00004651"/>
    </source>
</evidence>
<dbReference type="AlphaFoldDB" id="A0A1L3I0J1"/>
<name>A0A1L3I0J1_9RHOB</name>
<dbReference type="Proteomes" id="UP000183859">
    <property type="component" value="Chromosome"/>
</dbReference>